<comment type="caution">
    <text evidence="5">The sequence shown here is derived from an EMBL/GenBank/DDBJ whole genome shotgun (WGS) entry which is preliminary data.</text>
</comment>
<dbReference type="PROSITE" id="PS51118">
    <property type="entry name" value="HTH_HXLR"/>
    <property type="match status" value="1"/>
</dbReference>
<dbReference type="Gene3D" id="1.10.10.10">
    <property type="entry name" value="Winged helix-like DNA-binding domain superfamily/Winged helix DNA-binding domain"/>
    <property type="match status" value="1"/>
</dbReference>
<organism evidence="5 6">
    <name type="scientific">Sphingomonas aerophila</name>
    <dbReference type="NCBI Taxonomy" id="1344948"/>
    <lineage>
        <taxon>Bacteria</taxon>
        <taxon>Pseudomonadati</taxon>
        <taxon>Pseudomonadota</taxon>
        <taxon>Alphaproteobacteria</taxon>
        <taxon>Sphingomonadales</taxon>
        <taxon>Sphingomonadaceae</taxon>
        <taxon>Sphingomonas</taxon>
    </lineage>
</organism>
<feature type="domain" description="HTH hxlR-type" evidence="4">
    <location>
        <begin position="22"/>
        <end position="120"/>
    </location>
</feature>
<dbReference type="Pfam" id="PF01638">
    <property type="entry name" value="HxlR"/>
    <property type="match status" value="1"/>
</dbReference>
<dbReference type="CDD" id="cd00090">
    <property type="entry name" value="HTH_ARSR"/>
    <property type="match status" value="1"/>
</dbReference>
<dbReference type="SUPFAM" id="SSF46785">
    <property type="entry name" value="Winged helix' DNA-binding domain"/>
    <property type="match status" value="1"/>
</dbReference>
<dbReference type="InterPro" id="IPR011991">
    <property type="entry name" value="ArsR-like_HTH"/>
</dbReference>
<name>A0A7W9BD17_9SPHN</name>
<keyword evidence="6" id="KW-1185">Reference proteome</keyword>
<evidence type="ECO:0000256" key="1">
    <source>
        <dbReference type="ARBA" id="ARBA00023015"/>
    </source>
</evidence>
<keyword evidence="2 5" id="KW-0238">DNA-binding</keyword>
<keyword evidence="3" id="KW-0804">Transcription</keyword>
<evidence type="ECO:0000256" key="3">
    <source>
        <dbReference type="ARBA" id="ARBA00023163"/>
    </source>
</evidence>
<keyword evidence="1" id="KW-0805">Transcription regulation</keyword>
<protein>
    <submittedName>
        <fullName evidence="5">DNA-binding HxlR family transcriptional regulator</fullName>
    </submittedName>
</protein>
<dbReference type="EMBL" id="JACIJK010000005">
    <property type="protein sequence ID" value="MBB5715014.1"/>
    <property type="molecule type" value="Genomic_DNA"/>
</dbReference>
<dbReference type="InterPro" id="IPR036527">
    <property type="entry name" value="SCP2_sterol-bd_dom_sf"/>
</dbReference>
<dbReference type="InterPro" id="IPR002577">
    <property type="entry name" value="HTH_HxlR"/>
</dbReference>
<dbReference type="AlphaFoldDB" id="A0A7W9BD17"/>
<dbReference type="PANTHER" id="PTHR33204">
    <property type="entry name" value="TRANSCRIPTIONAL REGULATOR, MARR FAMILY"/>
    <property type="match status" value="1"/>
</dbReference>
<dbReference type="Gene3D" id="3.30.1050.10">
    <property type="entry name" value="SCP2 sterol-binding domain"/>
    <property type="match status" value="1"/>
</dbReference>
<dbReference type="Proteomes" id="UP000546200">
    <property type="component" value="Unassembled WGS sequence"/>
</dbReference>
<reference evidence="5 6" key="1">
    <citation type="submission" date="2020-08" db="EMBL/GenBank/DDBJ databases">
        <title>Genomic Encyclopedia of Type Strains, Phase IV (KMG-IV): sequencing the most valuable type-strain genomes for metagenomic binning, comparative biology and taxonomic classification.</title>
        <authorList>
            <person name="Goeker M."/>
        </authorList>
    </citation>
    <scope>NUCLEOTIDE SEQUENCE [LARGE SCALE GENOMIC DNA]</scope>
    <source>
        <strain evidence="5 6">DSM 100044</strain>
    </source>
</reference>
<sequence>MKLEKVTEGKSPAPKRWYDDACGTALALEFLGERWSLLILRELMYGPRRFGEIKANLPGISANILTQRLDSMEAAGILMRRKLSSPANVQVYELTRWGQEAEPIIQVMGRWAARSKRHDPLAFMSTASAMQSLLTLVDHSALNKIEATVAFRFPDDSFIVRLERGEMSVVRGDVDAADVTFAGDTMAMRRTIYGKAGVNGEGLLSATGDPHVAGQFIDLFRLPEKIA</sequence>
<dbReference type="RefSeq" id="WP_184056932.1">
    <property type="nucleotide sequence ID" value="NZ_JACIJK010000005.1"/>
</dbReference>
<evidence type="ECO:0000259" key="4">
    <source>
        <dbReference type="PROSITE" id="PS51118"/>
    </source>
</evidence>
<dbReference type="SUPFAM" id="SSF55718">
    <property type="entry name" value="SCP-like"/>
    <property type="match status" value="1"/>
</dbReference>
<dbReference type="InterPro" id="IPR036388">
    <property type="entry name" value="WH-like_DNA-bd_sf"/>
</dbReference>
<evidence type="ECO:0000313" key="6">
    <source>
        <dbReference type="Proteomes" id="UP000546200"/>
    </source>
</evidence>
<dbReference type="GO" id="GO:0006355">
    <property type="term" value="P:regulation of DNA-templated transcription"/>
    <property type="evidence" value="ECO:0007669"/>
    <property type="project" value="UniProtKB-ARBA"/>
</dbReference>
<accession>A0A7W9BD17</accession>
<dbReference type="PANTHER" id="PTHR33204:SF18">
    <property type="entry name" value="TRANSCRIPTIONAL REGULATORY PROTEIN"/>
    <property type="match status" value="1"/>
</dbReference>
<dbReference type="GO" id="GO:0003677">
    <property type="term" value="F:DNA binding"/>
    <property type="evidence" value="ECO:0007669"/>
    <property type="project" value="UniProtKB-KW"/>
</dbReference>
<proteinExistence type="predicted"/>
<evidence type="ECO:0000313" key="5">
    <source>
        <dbReference type="EMBL" id="MBB5715014.1"/>
    </source>
</evidence>
<dbReference type="InterPro" id="IPR036390">
    <property type="entry name" value="WH_DNA-bd_sf"/>
</dbReference>
<evidence type="ECO:0000256" key="2">
    <source>
        <dbReference type="ARBA" id="ARBA00023125"/>
    </source>
</evidence>
<gene>
    <name evidence="5" type="ORF">FHS94_001855</name>
</gene>